<feature type="region of interest" description="Disordered" evidence="1">
    <location>
        <begin position="1"/>
        <end position="24"/>
    </location>
</feature>
<dbReference type="Proteomes" id="UP001374584">
    <property type="component" value="Unassembled WGS sequence"/>
</dbReference>
<evidence type="ECO:0000313" key="3">
    <source>
        <dbReference type="Proteomes" id="UP001374584"/>
    </source>
</evidence>
<reference evidence="2 3" key="1">
    <citation type="submission" date="2024-01" db="EMBL/GenBank/DDBJ databases">
        <title>The genomes of 5 underutilized Papilionoideae crops provide insights into root nodulation and disease resistanc.</title>
        <authorList>
            <person name="Jiang F."/>
        </authorList>
    </citation>
    <scope>NUCLEOTIDE SEQUENCE [LARGE SCALE GENOMIC DNA]</scope>
    <source>
        <strain evidence="2">JINMINGXINNONG_FW02</strain>
        <tissue evidence="2">Leaves</tissue>
    </source>
</reference>
<proteinExistence type="predicted"/>
<comment type="caution">
    <text evidence="2">The sequence shown here is derived from an EMBL/GenBank/DDBJ whole genome shotgun (WGS) entry which is preliminary data.</text>
</comment>
<dbReference type="AlphaFoldDB" id="A0AAN9NJG4"/>
<protein>
    <submittedName>
        <fullName evidence="2">Uncharacterized protein</fullName>
    </submittedName>
</protein>
<gene>
    <name evidence="2" type="ORF">VNO80_07276</name>
</gene>
<name>A0AAN9NJG4_PHACN</name>
<dbReference type="EMBL" id="JAYMYR010000003">
    <property type="protein sequence ID" value="KAK7373856.1"/>
    <property type="molecule type" value="Genomic_DNA"/>
</dbReference>
<evidence type="ECO:0000256" key="1">
    <source>
        <dbReference type="SAM" id="MobiDB-lite"/>
    </source>
</evidence>
<keyword evidence="3" id="KW-1185">Reference proteome</keyword>
<accession>A0AAN9NJG4</accession>
<sequence>MPTLGVDVSIPRPKPSASNTPAEPVDLKGVFGLEGVGEWKVEVHGAGLFSLHGAFCRCMEEEKIKGTRVNSETHRSLSPFTSAVGIERQISPLSPNVSGIGLNSGGADGQMDIVTNKALTGVDGQTEAILKRRLFETPVDVGSGERSGQTVGGRSFFVGESSKVPVLLSGALCSKVTSCSSRETIIDSNILNCNRLFWGRLDLSSPLRIWELGQELGVTYEGEQELIIIELEEMEVRDRKQRNVPGVCKVIHVNWISEC</sequence>
<evidence type="ECO:0000313" key="2">
    <source>
        <dbReference type="EMBL" id="KAK7373856.1"/>
    </source>
</evidence>
<organism evidence="2 3">
    <name type="scientific">Phaseolus coccineus</name>
    <name type="common">Scarlet runner bean</name>
    <name type="synonym">Phaseolus multiflorus</name>
    <dbReference type="NCBI Taxonomy" id="3886"/>
    <lineage>
        <taxon>Eukaryota</taxon>
        <taxon>Viridiplantae</taxon>
        <taxon>Streptophyta</taxon>
        <taxon>Embryophyta</taxon>
        <taxon>Tracheophyta</taxon>
        <taxon>Spermatophyta</taxon>
        <taxon>Magnoliopsida</taxon>
        <taxon>eudicotyledons</taxon>
        <taxon>Gunneridae</taxon>
        <taxon>Pentapetalae</taxon>
        <taxon>rosids</taxon>
        <taxon>fabids</taxon>
        <taxon>Fabales</taxon>
        <taxon>Fabaceae</taxon>
        <taxon>Papilionoideae</taxon>
        <taxon>50 kb inversion clade</taxon>
        <taxon>NPAAA clade</taxon>
        <taxon>indigoferoid/millettioid clade</taxon>
        <taxon>Phaseoleae</taxon>
        <taxon>Phaseolus</taxon>
    </lineage>
</organism>